<evidence type="ECO:0000313" key="2">
    <source>
        <dbReference type="EMBL" id="MPN31572.1"/>
    </source>
</evidence>
<proteinExistence type="predicted"/>
<protein>
    <submittedName>
        <fullName evidence="2">Uncharacterized protein</fullName>
    </submittedName>
</protein>
<feature type="region of interest" description="Disordered" evidence="1">
    <location>
        <begin position="31"/>
        <end position="80"/>
    </location>
</feature>
<dbReference type="EMBL" id="VSSQ01083144">
    <property type="protein sequence ID" value="MPN31572.1"/>
    <property type="molecule type" value="Genomic_DNA"/>
</dbReference>
<reference evidence="2" key="1">
    <citation type="submission" date="2019-08" db="EMBL/GenBank/DDBJ databases">
        <authorList>
            <person name="Kucharzyk K."/>
            <person name="Murdoch R.W."/>
            <person name="Higgins S."/>
            <person name="Loffler F."/>
        </authorList>
    </citation>
    <scope>NUCLEOTIDE SEQUENCE</scope>
</reference>
<evidence type="ECO:0000256" key="1">
    <source>
        <dbReference type="SAM" id="MobiDB-lite"/>
    </source>
</evidence>
<accession>A0A645GZU7</accession>
<sequence length="80" mass="8202">MVLQNGGILPQRFPQLQRRLVDDGGVGYDVKNPLFSPGPRVSQGIAQAGQGFAPAGGGVKPPDSPRLPARPQAGFGNGPA</sequence>
<dbReference type="AlphaFoldDB" id="A0A645GZU7"/>
<organism evidence="2">
    <name type="scientific">bioreactor metagenome</name>
    <dbReference type="NCBI Taxonomy" id="1076179"/>
    <lineage>
        <taxon>unclassified sequences</taxon>
        <taxon>metagenomes</taxon>
        <taxon>ecological metagenomes</taxon>
    </lineage>
</organism>
<name>A0A645GZU7_9ZZZZ</name>
<gene>
    <name evidence="2" type="ORF">SDC9_179046</name>
</gene>
<comment type="caution">
    <text evidence="2">The sequence shown here is derived from an EMBL/GenBank/DDBJ whole genome shotgun (WGS) entry which is preliminary data.</text>
</comment>
<feature type="compositionally biased region" description="Low complexity" evidence="1">
    <location>
        <begin position="43"/>
        <end position="53"/>
    </location>
</feature>